<reference evidence="2" key="2">
    <citation type="journal article" date="2022" name="Microb. Genom.">
        <title>A chromosome-scale genome assembly of the tomato pathogen Cladosporium fulvum reveals a compartmentalized genome architecture and the presence of a dispensable chromosome.</title>
        <authorList>
            <person name="Zaccaron A.Z."/>
            <person name="Chen L.H."/>
            <person name="Samaras A."/>
            <person name="Stergiopoulos I."/>
        </authorList>
    </citation>
    <scope>NUCLEOTIDE SEQUENCE</scope>
    <source>
        <strain evidence="2">Race5_Kim</strain>
    </source>
</reference>
<dbReference type="InterPro" id="IPR040841">
    <property type="entry name" value="Luciferase_dom"/>
</dbReference>
<accession>A0A9Q8P369</accession>
<proteinExistence type="predicted"/>
<protein>
    <recommendedName>
        <fullName evidence="1">Luciferase domain-containing protein</fullName>
    </recommendedName>
</protein>
<reference evidence="2" key="1">
    <citation type="submission" date="2021-12" db="EMBL/GenBank/DDBJ databases">
        <authorList>
            <person name="Zaccaron A."/>
            <person name="Stergiopoulos I."/>
        </authorList>
    </citation>
    <scope>NUCLEOTIDE SEQUENCE</scope>
    <source>
        <strain evidence="2">Race5_Kim</strain>
    </source>
</reference>
<dbReference type="AlphaFoldDB" id="A0A9Q8P369"/>
<dbReference type="PANTHER" id="PTHR38695:SF1">
    <property type="entry name" value="AMINO ACID PERMEASE_ SLC12A DOMAIN-CONTAINING PROTEIN"/>
    <property type="match status" value="1"/>
</dbReference>
<dbReference type="Pfam" id="PF17648">
    <property type="entry name" value="Luciferase"/>
    <property type="match status" value="1"/>
</dbReference>
<dbReference type="PANTHER" id="PTHR38695">
    <property type="entry name" value="AMINO ACID PERMEASE_ SLC12A DOMAIN-CONTAINING PROTEIN"/>
    <property type="match status" value="1"/>
</dbReference>
<evidence type="ECO:0000313" key="3">
    <source>
        <dbReference type="Proteomes" id="UP000756132"/>
    </source>
</evidence>
<dbReference type="Proteomes" id="UP000756132">
    <property type="component" value="Chromosome 1"/>
</dbReference>
<feature type="domain" description="Luciferase" evidence="1">
    <location>
        <begin position="160"/>
        <end position="231"/>
    </location>
</feature>
<dbReference type="OrthoDB" id="9987011at2759"/>
<name>A0A9Q8P369_PASFU</name>
<gene>
    <name evidence="2" type="ORF">CLAFUR5_01218</name>
</gene>
<dbReference type="EMBL" id="CP090163">
    <property type="protein sequence ID" value="UJO11402.1"/>
    <property type="molecule type" value="Genomic_DNA"/>
</dbReference>
<organism evidence="2 3">
    <name type="scientific">Passalora fulva</name>
    <name type="common">Tomato leaf mold</name>
    <name type="synonym">Cladosporium fulvum</name>
    <dbReference type="NCBI Taxonomy" id="5499"/>
    <lineage>
        <taxon>Eukaryota</taxon>
        <taxon>Fungi</taxon>
        <taxon>Dikarya</taxon>
        <taxon>Ascomycota</taxon>
        <taxon>Pezizomycotina</taxon>
        <taxon>Dothideomycetes</taxon>
        <taxon>Dothideomycetidae</taxon>
        <taxon>Mycosphaerellales</taxon>
        <taxon>Mycosphaerellaceae</taxon>
        <taxon>Fulvia</taxon>
    </lineage>
</organism>
<dbReference type="RefSeq" id="XP_047755768.1">
    <property type="nucleotide sequence ID" value="XM_047900366.1"/>
</dbReference>
<evidence type="ECO:0000313" key="2">
    <source>
        <dbReference type="EMBL" id="UJO11402.1"/>
    </source>
</evidence>
<dbReference type="GeneID" id="71981096"/>
<sequence length="258" mass="28236">MLHSYASSMATVVAQLLGAMLVIAGLLQAAVCLKSDYEAFIDLGPGGTPQTVYGYLKVKCLGLFALRNRFLAAPIPNDFITKQGYLQSLPPRDRPRPVTRGIAPHRQIDQKLDEHTYKKLARAVEAMAPGKNNDMVIGTSCFEKHGTGLFSTVPANTTCRGEIVHLHPSDGSFHMTLHPADANTMLQAGWGERHPLAGVFFKRFLPVGFCMVYAPQSDEEIETVLEIVRAAAWYVSAGRSGCTLMEKKPVHEEVTRGP</sequence>
<keyword evidence="3" id="KW-1185">Reference proteome</keyword>
<dbReference type="InterPro" id="IPR048273">
    <property type="entry name" value="Luciferase"/>
</dbReference>
<evidence type="ECO:0000259" key="1">
    <source>
        <dbReference type="Pfam" id="PF17648"/>
    </source>
</evidence>
<dbReference type="KEGG" id="ffu:CLAFUR5_01218"/>